<gene>
    <name evidence="1" type="ordered locus">SH2082</name>
</gene>
<sequence>MKKKNEREIVNLSKQYPNAEFHIDDIGRFEE</sequence>
<reference evidence="1 2" key="1">
    <citation type="journal article" date="2005" name="J. Bacteriol.">
        <title>Whole-genome sequencing of Staphylococcus haemolyticus uncovers the extreme plasticity of its genome and the evolution of human-colonizing staphylococcal species.</title>
        <authorList>
            <person name="Takeuchi F."/>
            <person name="Watanabe S."/>
            <person name="Baba T."/>
            <person name="Yuzawa H."/>
            <person name="Ito T."/>
            <person name="Morimoto Y."/>
            <person name="Kuroda M."/>
            <person name="Cui L."/>
            <person name="Takahashi M."/>
            <person name="Ankai A."/>
            <person name="Baba S."/>
            <person name="Fukui S."/>
            <person name="Lee J.C."/>
            <person name="Hiramatsu K."/>
        </authorList>
    </citation>
    <scope>NUCLEOTIDE SEQUENCE [LARGE SCALE GENOMIC DNA]</scope>
    <source>
        <strain evidence="1 2">JCSC1435</strain>
    </source>
</reference>
<organism evidence="1 2">
    <name type="scientific">Staphylococcus haemolyticus (strain JCSC1435)</name>
    <dbReference type="NCBI Taxonomy" id="279808"/>
    <lineage>
        <taxon>Bacteria</taxon>
        <taxon>Bacillati</taxon>
        <taxon>Bacillota</taxon>
        <taxon>Bacilli</taxon>
        <taxon>Bacillales</taxon>
        <taxon>Staphylococcaceae</taxon>
        <taxon>Staphylococcus</taxon>
    </lineage>
</organism>
<evidence type="ECO:0000313" key="2">
    <source>
        <dbReference type="Proteomes" id="UP000000543"/>
    </source>
</evidence>
<dbReference type="HOGENOM" id="CLU_3398637_0_0_9"/>
<dbReference type="AlphaFoldDB" id="Q4L4N4"/>
<accession>Q4L4N4</accession>
<dbReference type="Proteomes" id="UP000000543">
    <property type="component" value="Chromosome"/>
</dbReference>
<dbReference type="KEGG" id="sha:SH2082"/>
<protein>
    <submittedName>
        <fullName evidence="1">Uncharacterized protein</fullName>
    </submittedName>
</protein>
<name>Q4L4N4_STAHJ</name>
<evidence type="ECO:0000313" key="1">
    <source>
        <dbReference type="EMBL" id="BAE05391.1"/>
    </source>
</evidence>
<dbReference type="EMBL" id="AP006716">
    <property type="protein sequence ID" value="BAE05391.1"/>
    <property type="molecule type" value="Genomic_DNA"/>
</dbReference>
<proteinExistence type="predicted"/>